<dbReference type="HOGENOM" id="CLU_1864542_0_0_1"/>
<protein>
    <submittedName>
        <fullName evidence="2">Uncharacterized protein</fullName>
    </submittedName>
</protein>
<accession>K5VZL6</accession>
<name>K5VZL6_AGABU</name>
<gene>
    <name evidence="2" type="ORF">AGABI1DRAFT_127643</name>
</gene>
<dbReference type="InParanoid" id="K5VZL6"/>
<dbReference type="RefSeq" id="XP_007329253.1">
    <property type="nucleotide sequence ID" value="XM_007329191.1"/>
</dbReference>
<evidence type="ECO:0000313" key="3">
    <source>
        <dbReference type="Proteomes" id="UP000008493"/>
    </source>
</evidence>
<evidence type="ECO:0000256" key="1">
    <source>
        <dbReference type="SAM" id="MobiDB-lite"/>
    </source>
</evidence>
<dbReference type="GeneID" id="18826709"/>
<dbReference type="KEGG" id="abp:AGABI1DRAFT127643"/>
<dbReference type="Proteomes" id="UP000008493">
    <property type="component" value="Unassembled WGS sequence"/>
</dbReference>
<proteinExistence type="predicted"/>
<dbReference type="AlphaFoldDB" id="K5VZL6"/>
<dbReference type="EMBL" id="JH971389">
    <property type="protein sequence ID" value="EKM79964.1"/>
    <property type="molecule type" value="Genomic_DNA"/>
</dbReference>
<organism evidence="2 3">
    <name type="scientific">Agaricus bisporus var. burnettii (strain JB137-S8 / ATCC MYA-4627 / FGSC 10392)</name>
    <name type="common">White button mushroom</name>
    <dbReference type="NCBI Taxonomy" id="597362"/>
    <lineage>
        <taxon>Eukaryota</taxon>
        <taxon>Fungi</taxon>
        <taxon>Dikarya</taxon>
        <taxon>Basidiomycota</taxon>
        <taxon>Agaricomycotina</taxon>
        <taxon>Agaricomycetes</taxon>
        <taxon>Agaricomycetidae</taxon>
        <taxon>Agaricales</taxon>
        <taxon>Agaricineae</taxon>
        <taxon>Agaricaceae</taxon>
        <taxon>Agaricus</taxon>
    </lineage>
</organism>
<feature type="region of interest" description="Disordered" evidence="1">
    <location>
        <begin position="29"/>
        <end position="73"/>
    </location>
</feature>
<evidence type="ECO:0000313" key="2">
    <source>
        <dbReference type="EMBL" id="EKM79964.1"/>
    </source>
</evidence>
<sequence length="137" mass="14661">MNSFSTKGLLPRYGREPAQIGLARFAQIDQSEARTARSPSHRPTSPLAASSPGHPHPLVHPSKHSNTDKHAIHAVGSRNTAYSIDLALLFSSLSHTTSVLVSLVSPRGPPAALPLALHHLTAPIPTRSHRRQPTSVT</sequence>
<keyword evidence="3" id="KW-1185">Reference proteome</keyword>
<reference evidence="3" key="1">
    <citation type="journal article" date="2012" name="Proc. Natl. Acad. Sci. U.S.A.">
        <title>Genome sequence of the button mushroom Agaricus bisporus reveals mechanisms governing adaptation to a humic-rich ecological niche.</title>
        <authorList>
            <person name="Morin E."/>
            <person name="Kohler A."/>
            <person name="Baker A.R."/>
            <person name="Foulongne-Oriol M."/>
            <person name="Lombard V."/>
            <person name="Nagy L.G."/>
            <person name="Ohm R.A."/>
            <person name="Patyshakuliyeva A."/>
            <person name="Brun A."/>
            <person name="Aerts A.L."/>
            <person name="Bailey A.M."/>
            <person name="Billette C."/>
            <person name="Coutinho P.M."/>
            <person name="Deakin G."/>
            <person name="Doddapaneni H."/>
            <person name="Floudas D."/>
            <person name="Grimwood J."/>
            <person name="Hilden K."/>
            <person name="Kuees U."/>
            <person name="LaButti K.M."/>
            <person name="Lapidus A."/>
            <person name="Lindquist E.A."/>
            <person name="Lucas S.M."/>
            <person name="Murat C."/>
            <person name="Riley R.W."/>
            <person name="Salamov A.A."/>
            <person name="Schmutz J."/>
            <person name="Subramanian V."/>
            <person name="Woesten H.A.B."/>
            <person name="Xu J."/>
            <person name="Eastwood D.C."/>
            <person name="Foster G.D."/>
            <person name="Sonnenberg A.S."/>
            <person name="Cullen D."/>
            <person name="de Vries R.P."/>
            <person name="Lundell T."/>
            <person name="Hibbett D.S."/>
            <person name="Henrissat B."/>
            <person name="Burton K.S."/>
            <person name="Kerrigan R.W."/>
            <person name="Challen M.P."/>
            <person name="Grigoriev I.V."/>
            <person name="Martin F."/>
        </authorList>
    </citation>
    <scope>NUCLEOTIDE SEQUENCE [LARGE SCALE GENOMIC DNA]</scope>
    <source>
        <strain evidence="3">JB137-S8 / ATCC MYA-4627 / FGSC 10392</strain>
    </source>
</reference>